<gene>
    <name evidence="1" type="ORF">CHITON_0789</name>
</gene>
<name>A0A161K9C9_9EURY</name>
<evidence type="ECO:0000313" key="2">
    <source>
        <dbReference type="Proteomes" id="UP000093069"/>
    </source>
</evidence>
<dbReference type="STRING" id="54262.CHITON_0789"/>
<proteinExistence type="predicted"/>
<dbReference type="KEGG" id="tch:CHITON_0789"/>
<dbReference type="Proteomes" id="UP000093069">
    <property type="component" value="Chromosome I"/>
</dbReference>
<sequence>MVPSKKEIDTERELMDMKVIDIKNVKRCYGGARSWVNADR</sequence>
<dbReference type="EMBL" id="LN999010">
    <property type="protein sequence ID" value="CUX77568.1"/>
    <property type="molecule type" value="Genomic_DNA"/>
</dbReference>
<accession>A0A161K9C9</accession>
<dbReference type="AlphaFoldDB" id="A0A161K9C9"/>
<evidence type="ECO:0000313" key="1">
    <source>
        <dbReference type="EMBL" id="CUX77568.1"/>
    </source>
</evidence>
<organism evidence="1 2">
    <name type="scientific">Thermococcus chitonophagus</name>
    <dbReference type="NCBI Taxonomy" id="54262"/>
    <lineage>
        <taxon>Archaea</taxon>
        <taxon>Methanobacteriati</taxon>
        <taxon>Methanobacteriota</taxon>
        <taxon>Thermococci</taxon>
        <taxon>Thermococcales</taxon>
        <taxon>Thermococcaceae</taxon>
        <taxon>Thermococcus</taxon>
    </lineage>
</organism>
<reference evidence="2" key="1">
    <citation type="submission" date="2016-01" db="EMBL/GenBank/DDBJ databases">
        <authorList>
            <person name="Vorgias C.E."/>
        </authorList>
    </citation>
    <scope>NUCLEOTIDE SEQUENCE [LARGE SCALE GENOMIC DNA]</scope>
</reference>
<protein>
    <submittedName>
        <fullName evidence="1">Uncharacterized protein</fullName>
    </submittedName>
</protein>